<feature type="transmembrane region" description="Helical" evidence="8">
    <location>
        <begin position="291"/>
        <end position="308"/>
    </location>
</feature>
<comment type="similarity">
    <text evidence="2">Belongs to the ABC-2 integral membrane protein family.</text>
</comment>
<keyword evidence="3" id="KW-0813">Transport</keyword>
<feature type="transmembrane region" description="Helical" evidence="8">
    <location>
        <begin position="29"/>
        <end position="47"/>
    </location>
</feature>
<dbReference type="PROSITE" id="PS51012">
    <property type="entry name" value="ABC_TM2"/>
    <property type="match status" value="1"/>
</dbReference>
<dbReference type="Gene3D" id="3.40.1710.10">
    <property type="entry name" value="abc type-2 transporter like domain"/>
    <property type="match status" value="1"/>
</dbReference>
<sequence>MGIDSSSLGRLLALVKKEFLQLRRDRSSLLIGTVLPIILILIMGYGISLDVKNLPVAVVMEDTSPTARQAVKFLDGSAYFSPHYVTSFVEGEALLKQRQAEAILVVPPDFSAKLAHREASLQLILYGVNPTTASTAKGYIEAGVQAYNASLYGSHASRGIVANVNRIWFNDANSSTWYFVPGLMMLIMTLVGVFLTALVMAREWERGTMESMFVTPVRVAEILLAKMLPYFCLAMVGFFLCLLASRFLYGVPLQGSLWVLMLATVLYLLVTLGIGLTISAVTKSQFLSCQVAMLVGFLPSLMLSGFLFDLHNVPAFVSAIGHILPPTYYLELIKTLFLAGNDWALVGRNCIILAGYGLLFFMAALRKTRKRVE</sequence>
<feature type="transmembrane region" description="Helical" evidence="8">
    <location>
        <begin position="222"/>
        <end position="245"/>
    </location>
</feature>
<dbReference type="AlphaFoldDB" id="A0A1I0Y3Y1"/>
<reference evidence="10 11" key="1">
    <citation type="submission" date="2016-10" db="EMBL/GenBank/DDBJ databases">
        <authorList>
            <person name="de Groot N.N."/>
        </authorList>
    </citation>
    <scope>NUCLEOTIDE SEQUENCE [LARGE SCALE GENOMIC DNA]</scope>
    <source>
        <strain evidence="10 11">L14</strain>
    </source>
</reference>
<evidence type="ECO:0000259" key="9">
    <source>
        <dbReference type="PROSITE" id="PS51012"/>
    </source>
</evidence>
<evidence type="ECO:0000256" key="6">
    <source>
        <dbReference type="ARBA" id="ARBA00022989"/>
    </source>
</evidence>
<accession>A0A1I0Y3Y1</accession>
<evidence type="ECO:0000313" key="10">
    <source>
        <dbReference type="EMBL" id="SFB06933.1"/>
    </source>
</evidence>
<evidence type="ECO:0000256" key="7">
    <source>
        <dbReference type="ARBA" id="ARBA00023136"/>
    </source>
</evidence>
<gene>
    <name evidence="10" type="ORF">SAMN05216587_10934</name>
</gene>
<evidence type="ECO:0000256" key="1">
    <source>
        <dbReference type="ARBA" id="ARBA00004651"/>
    </source>
</evidence>
<feature type="transmembrane region" description="Helical" evidence="8">
    <location>
        <begin position="345"/>
        <end position="365"/>
    </location>
</feature>
<dbReference type="PANTHER" id="PTHR30294">
    <property type="entry name" value="MEMBRANE COMPONENT OF ABC TRANSPORTER YHHJ-RELATED"/>
    <property type="match status" value="1"/>
</dbReference>
<comment type="subcellular location">
    <subcellularLocation>
        <location evidence="1">Cell membrane</location>
        <topology evidence="1">Multi-pass membrane protein</topology>
    </subcellularLocation>
</comment>
<evidence type="ECO:0000256" key="8">
    <source>
        <dbReference type="SAM" id="Phobius"/>
    </source>
</evidence>
<dbReference type="GO" id="GO:0140359">
    <property type="term" value="F:ABC-type transporter activity"/>
    <property type="evidence" value="ECO:0007669"/>
    <property type="project" value="InterPro"/>
</dbReference>
<organism evidence="10 11">
    <name type="scientific">Selenomonas ruminantium</name>
    <dbReference type="NCBI Taxonomy" id="971"/>
    <lineage>
        <taxon>Bacteria</taxon>
        <taxon>Bacillati</taxon>
        <taxon>Bacillota</taxon>
        <taxon>Negativicutes</taxon>
        <taxon>Selenomonadales</taxon>
        <taxon>Selenomonadaceae</taxon>
        <taxon>Selenomonas</taxon>
    </lineage>
</organism>
<dbReference type="InterPro" id="IPR051449">
    <property type="entry name" value="ABC-2_transporter_component"/>
</dbReference>
<proteinExistence type="inferred from homology"/>
<evidence type="ECO:0000313" key="11">
    <source>
        <dbReference type="Proteomes" id="UP000183843"/>
    </source>
</evidence>
<evidence type="ECO:0000256" key="3">
    <source>
        <dbReference type="ARBA" id="ARBA00022448"/>
    </source>
</evidence>
<keyword evidence="7 8" id="KW-0472">Membrane</keyword>
<dbReference type="EMBL" id="FOJX01000009">
    <property type="protein sequence ID" value="SFB06933.1"/>
    <property type="molecule type" value="Genomic_DNA"/>
</dbReference>
<keyword evidence="4" id="KW-1003">Cell membrane</keyword>
<dbReference type="Pfam" id="PF12698">
    <property type="entry name" value="ABC2_membrane_3"/>
    <property type="match status" value="1"/>
</dbReference>
<dbReference type="InterPro" id="IPR013525">
    <property type="entry name" value="ABC2_TM"/>
</dbReference>
<keyword evidence="6 8" id="KW-1133">Transmembrane helix</keyword>
<dbReference type="InterPro" id="IPR047817">
    <property type="entry name" value="ABC2_TM_bact-type"/>
</dbReference>
<evidence type="ECO:0000256" key="5">
    <source>
        <dbReference type="ARBA" id="ARBA00022692"/>
    </source>
</evidence>
<dbReference type="Proteomes" id="UP000183843">
    <property type="component" value="Unassembled WGS sequence"/>
</dbReference>
<feature type="transmembrane region" description="Helical" evidence="8">
    <location>
        <begin position="257"/>
        <end position="279"/>
    </location>
</feature>
<name>A0A1I0Y3Y1_SELRU</name>
<evidence type="ECO:0000256" key="4">
    <source>
        <dbReference type="ARBA" id="ARBA00022475"/>
    </source>
</evidence>
<evidence type="ECO:0000256" key="2">
    <source>
        <dbReference type="ARBA" id="ARBA00007783"/>
    </source>
</evidence>
<protein>
    <submittedName>
        <fullName evidence="10">ABC-2 type transport system permease protein</fullName>
    </submittedName>
</protein>
<dbReference type="GO" id="GO:0005886">
    <property type="term" value="C:plasma membrane"/>
    <property type="evidence" value="ECO:0007669"/>
    <property type="project" value="UniProtKB-SubCell"/>
</dbReference>
<keyword evidence="5 8" id="KW-0812">Transmembrane</keyword>
<feature type="domain" description="ABC transmembrane type-2" evidence="9">
    <location>
        <begin position="145"/>
        <end position="371"/>
    </location>
</feature>
<dbReference type="PANTHER" id="PTHR30294:SF29">
    <property type="entry name" value="MULTIDRUG ABC TRANSPORTER PERMEASE YBHS-RELATED"/>
    <property type="match status" value="1"/>
</dbReference>
<feature type="transmembrane region" description="Helical" evidence="8">
    <location>
        <begin position="178"/>
        <end position="201"/>
    </location>
</feature>
<dbReference type="RefSeq" id="WP_074816287.1">
    <property type="nucleotide sequence ID" value="NZ_FOJX01000009.1"/>
</dbReference>